<comment type="caution">
    <text evidence="1">The sequence shown here is derived from an EMBL/GenBank/DDBJ whole genome shotgun (WGS) entry which is preliminary data.</text>
</comment>
<dbReference type="GO" id="GO:0160105">
    <property type="term" value="F:tRNA (adenine(22)-N1)-methyltransferase activity"/>
    <property type="evidence" value="ECO:0007669"/>
    <property type="project" value="InterPro"/>
</dbReference>
<dbReference type="AlphaFoldDB" id="A0A9D0YZP9"/>
<evidence type="ECO:0000313" key="2">
    <source>
        <dbReference type="Proteomes" id="UP000886725"/>
    </source>
</evidence>
<evidence type="ECO:0000313" key="1">
    <source>
        <dbReference type="EMBL" id="HIQ64932.1"/>
    </source>
</evidence>
<reference evidence="1" key="2">
    <citation type="journal article" date="2021" name="PeerJ">
        <title>Extensive microbial diversity within the chicken gut microbiome revealed by metagenomics and culture.</title>
        <authorList>
            <person name="Gilroy R."/>
            <person name="Ravi A."/>
            <person name="Getino M."/>
            <person name="Pursley I."/>
            <person name="Horton D.L."/>
            <person name="Alikhan N.F."/>
            <person name="Baker D."/>
            <person name="Gharbi K."/>
            <person name="Hall N."/>
            <person name="Watson M."/>
            <person name="Adriaenssens E.M."/>
            <person name="Foster-Nyarko E."/>
            <person name="Jarju S."/>
            <person name="Secka A."/>
            <person name="Antonio M."/>
            <person name="Oren A."/>
            <person name="Chaudhuri R.R."/>
            <person name="La Ragione R."/>
            <person name="Hildebrand F."/>
            <person name="Pallen M.J."/>
        </authorList>
    </citation>
    <scope>NUCLEOTIDE SEQUENCE</scope>
    <source>
        <strain evidence="1">CHK165-10780</strain>
    </source>
</reference>
<name>A0A9D0YZP9_9FIRM</name>
<accession>A0A9D0YZP9</accession>
<gene>
    <name evidence="1" type="ORF">IAC85_04245</name>
</gene>
<keyword evidence="1" id="KW-0808">Transferase</keyword>
<organism evidence="1 2">
    <name type="scientific">Candidatus Faecenecus gallistercoris</name>
    <dbReference type="NCBI Taxonomy" id="2840793"/>
    <lineage>
        <taxon>Bacteria</taxon>
        <taxon>Bacillati</taxon>
        <taxon>Bacillota</taxon>
        <taxon>Bacillota incertae sedis</taxon>
        <taxon>Candidatus Faecenecus</taxon>
    </lineage>
</organism>
<dbReference type="Proteomes" id="UP000886725">
    <property type="component" value="Unassembled WGS sequence"/>
</dbReference>
<dbReference type="Gene3D" id="3.40.50.150">
    <property type="entry name" value="Vaccinia Virus protein VP39"/>
    <property type="match status" value="1"/>
</dbReference>
<reference evidence="1" key="1">
    <citation type="submission" date="2020-10" db="EMBL/GenBank/DDBJ databases">
        <authorList>
            <person name="Gilroy R."/>
        </authorList>
    </citation>
    <scope>NUCLEOTIDE SEQUENCE</scope>
    <source>
        <strain evidence="1">CHK165-10780</strain>
    </source>
</reference>
<sequence length="220" mass="25349">MILLNERLKAVAQLVPKNAKVIDVGCDHAYLSIYLKQHHIATKVVASDNKEGPLREAQKNIKREKVDVETLLADGVSKIPDDIDTVVVSGMGGGNIIGMFKYTPEKLQNVKTLVLSPNNDLIRVRKEISKLGFYIEDETLVKYKNIIYVVMKWQRGKRRIRKKECIYGPILAKKKGPLFQEYLSSSIKQKELLLKVLPKKYWLRRIQIQHEIKMLKDILK</sequence>
<dbReference type="SUPFAM" id="SSF53335">
    <property type="entry name" value="S-adenosyl-L-methionine-dependent methyltransferases"/>
    <property type="match status" value="1"/>
</dbReference>
<protein>
    <submittedName>
        <fullName evidence="1">SAM-dependent methyltransferase</fullName>
    </submittedName>
</protein>
<dbReference type="PIRSF" id="PIRSF018637">
    <property type="entry name" value="TrmK"/>
    <property type="match status" value="1"/>
</dbReference>
<dbReference type="GO" id="GO:0032259">
    <property type="term" value="P:methylation"/>
    <property type="evidence" value="ECO:0007669"/>
    <property type="project" value="UniProtKB-KW"/>
</dbReference>
<dbReference type="InterPro" id="IPR006901">
    <property type="entry name" value="TrmK"/>
</dbReference>
<proteinExistence type="predicted"/>
<dbReference type="EMBL" id="DVFU01000081">
    <property type="protein sequence ID" value="HIQ64932.1"/>
    <property type="molecule type" value="Genomic_DNA"/>
</dbReference>
<keyword evidence="1" id="KW-0489">Methyltransferase</keyword>
<dbReference type="Pfam" id="PF12847">
    <property type="entry name" value="Methyltransf_18"/>
    <property type="match status" value="1"/>
</dbReference>
<dbReference type="Gene3D" id="1.10.287.1890">
    <property type="match status" value="1"/>
</dbReference>
<dbReference type="InterPro" id="IPR029063">
    <property type="entry name" value="SAM-dependent_MTases_sf"/>
</dbReference>
<dbReference type="PANTHER" id="PTHR38451">
    <property type="entry name" value="TRNA (ADENINE(22)-N(1))-METHYLTRANSFERASE"/>
    <property type="match status" value="1"/>
</dbReference>
<dbReference type="PANTHER" id="PTHR38451:SF1">
    <property type="entry name" value="TRNA (ADENINE(22)-N(1))-METHYLTRANSFERASE"/>
    <property type="match status" value="1"/>
</dbReference>